<evidence type="ECO:0000256" key="6">
    <source>
        <dbReference type="ARBA" id="ARBA00023136"/>
    </source>
</evidence>
<evidence type="ECO:0000256" key="2">
    <source>
        <dbReference type="ARBA" id="ARBA00007613"/>
    </source>
</evidence>
<keyword evidence="6" id="KW-0472">Membrane</keyword>
<evidence type="ECO:0000256" key="7">
    <source>
        <dbReference type="ARBA" id="ARBA00023237"/>
    </source>
</evidence>
<dbReference type="PANTHER" id="PTHR30026:SF23">
    <property type="entry name" value="TO APRF-PUTATIVE OUTER MEMBRANE EFFLUX PROTEIN OR SECRETED ALKALINE PHOSPHATASE-RELATED"/>
    <property type="match status" value="1"/>
</dbReference>
<reference evidence="9 10" key="1">
    <citation type="submission" date="2022-12" db="EMBL/GenBank/DDBJ databases">
        <title>Polyphasic characterization of Geotalea uranireducens NIT-SL11 newly isolated from a complex of sewage sludge and microbially reduced graphene oxide.</title>
        <authorList>
            <person name="Xie L."/>
            <person name="Yoshida N."/>
            <person name="Meng L."/>
        </authorList>
    </citation>
    <scope>NUCLEOTIDE SEQUENCE [LARGE SCALE GENOMIC DNA]</scope>
    <source>
        <strain evidence="9 10">NIT-SL11</strain>
    </source>
</reference>
<dbReference type="Proteomes" id="UP001317705">
    <property type="component" value="Chromosome"/>
</dbReference>
<accession>A0ABN6VVH3</accession>
<comment type="similarity">
    <text evidence="2">Belongs to the outer membrane factor (OMF) (TC 1.B.17) family.</text>
</comment>
<proteinExistence type="inferred from homology"/>
<keyword evidence="3" id="KW-0813">Transport</keyword>
<keyword evidence="7" id="KW-0998">Cell outer membrane</keyword>
<dbReference type="RefSeq" id="WP_282002297.1">
    <property type="nucleotide sequence ID" value="NZ_AP027151.1"/>
</dbReference>
<dbReference type="Gene3D" id="1.20.1600.10">
    <property type="entry name" value="Outer membrane efflux proteins (OEP)"/>
    <property type="match status" value="1"/>
</dbReference>
<evidence type="ECO:0000256" key="5">
    <source>
        <dbReference type="ARBA" id="ARBA00022692"/>
    </source>
</evidence>
<evidence type="ECO:0000256" key="8">
    <source>
        <dbReference type="SAM" id="MobiDB-lite"/>
    </source>
</evidence>
<organism evidence="9 10">
    <name type="scientific">Geotalea uraniireducens</name>
    <dbReference type="NCBI Taxonomy" id="351604"/>
    <lineage>
        <taxon>Bacteria</taxon>
        <taxon>Pseudomonadati</taxon>
        <taxon>Thermodesulfobacteriota</taxon>
        <taxon>Desulfuromonadia</taxon>
        <taxon>Geobacterales</taxon>
        <taxon>Geobacteraceae</taxon>
        <taxon>Geotalea</taxon>
    </lineage>
</organism>
<protein>
    <submittedName>
        <fullName evidence="9">RND transporter</fullName>
    </submittedName>
</protein>
<evidence type="ECO:0000313" key="10">
    <source>
        <dbReference type="Proteomes" id="UP001317705"/>
    </source>
</evidence>
<dbReference type="SUPFAM" id="SSF56954">
    <property type="entry name" value="Outer membrane efflux proteins (OEP)"/>
    <property type="match status" value="1"/>
</dbReference>
<dbReference type="InterPro" id="IPR051906">
    <property type="entry name" value="TolC-like"/>
</dbReference>
<dbReference type="InterPro" id="IPR003423">
    <property type="entry name" value="OMP_efflux"/>
</dbReference>
<name>A0ABN6VVH3_9BACT</name>
<keyword evidence="5" id="KW-0812">Transmembrane</keyword>
<dbReference type="Pfam" id="PF02321">
    <property type="entry name" value="OEP"/>
    <property type="match status" value="2"/>
</dbReference>
<keyword evidence="10" id="KW-1185">Reference proteome</keyword>
<gene>
    <name evidence="9" type="ORF">GURASL_09980</name>
</gene>
<sequence>MRNPHRAHRFRLARGALLLLALLPLRAWGAPLNLTLTEAVKLAVERNLDVKAELYNPAMAEATVRQNRGIYDPALTLSTTYTDSTTLPASSFLAGADTNKERTLTYDLGISRLLPSGGTIGAALTNSWNRNNADPTRGFLDRYYESEFNLTFAQPLLKNFGREATELNIAVAGYGKDAAQEQFTTRLIATVAQVRTEYYKLYSLRDELAVKQASLKLAEQVLADTRGRVNAGVLPSMEITNAEYGVALREKELIDAERAVQDQEDVLRLLLQVDKGAEIVPTEAPAGAPLSIDERKAIDRALRERTELKTARVNLKIDDLQTRVAVNRTRPDLSFTGSIGTTGLAQDYNRALERVGSTDYPVWSVGLQFSYPLGNTAAKNELIRNRLKAEQSRTQLKSLEESTANEVRSAIRAVSAGYKQLEVTDKARAYAEERLQAYLKKSAVGLATIKDVLDVENDLATARDDQITARANYVNAVTQYWQATGELLQRQGVTLTDPGGERLYDGTAGTSPPRDGNVS</sequence>
<comment type="subcellular location">
    <subcellularLocation>
        <location evidence="1">Cell outer membrane</location>
    </subcellularLocation>
</comment>
<keyword evidence="4" id="KW-1134">Transmembrane beta strand</keyword>
<evidence type="ECO:0000256" key="1">
    <source>
        <dbReference type="ARBA" id="ARBA00004442"/>
    </source>
</evidence>
<evidence type="ECO:0000256" key="3">
    <source>
        <dbReference type="ARBA" id="ARBA00022448"/>
    </source>
</evidence>
<feature type="region of interest" description="Disordered" evidence="8">
    <location>
        <begin position="496"/>
        <end position="519"/>
    </location>
</feature>
<dbReference type="PANTHER" id="PTHR30026">
    <property type="entry name" value="OUTER MEMBRANE PROTEIN TOLC"/>
    <property type="match status" value="1"/>
</dbReference>
<evidence type="ECO:0000256" key="4">
    <source>
        <dbReference type="ARBA" id="ARBA00022452"/>
    </source>
</evidence>
<dbReference type="EMBL" id="AP027151">
    <property type="protein sequence ID" value="BDV42075.1"/>
    <property type="molecule type" value="Genomic_DNA"/>
</dbReference>
<evidence type="ECO:0000313" key="9">
    <source>
        <dbReference type="EMBL" id="BDV42075.1"/>
    </source>
</evidence>